<evidence type="ECO:0000313" key="1">
    <source>
        <dbReference type="EMBL" id="MET3691667.1"/>
    </source>
</evidence>
<name>A0ABV2L1F4_9HYPH</name>
<dbReference type="InterPro" id="IPR056209">
    <property type="entry name" value="SU10_adaptor"/>
</dbReference>
<dbReference type="EMBL" id="JBEPMM010000002">
    <property type="protein sequence ID" value="MET3691667.1"/>
    <property type="molecule type" value="Genomic_DNA"/>
</dbReference>
<dbReference type="Pfam" id="PF24175">
    <property type="entry name" value="SU10_adaptor"/>
    <property type="match status" value="1"/>
</dbReference>
<reference evidence="1 2" key="1">
    <citation type="submission" date="2024-06" db="EMBL/GenBank/DDBJ databases">
        <title>Genomic Encyclopedia of Type Strains, Phase IV (KMG-IV): sequencing the most valuable type-strain genomes for metagenomic binning, comparative biology and taxonomic classification.</title>
        <authorList>
            <person name="Goeker M."/>
        </authorList>
    </citation>
    <scope>NUCLEOTIDE SEQUENCE [LARGE SCALE GENOMIC DNA]</scope>
    <source>
        <strain evidence="1 2">DSM 21331</strain>
    </source>
</reference>
<dbReference type="RefSeq" id="WP_238276823.1">
    <property type="nucleotide sequence ID" value="NZ_BPQL01000019.1"/>
</dbReference>
<evidence type="ECO:0000313" key="2">
    <source>
        <dbReference type="Proteomes" id="UP001549145"/>
    </source>
</evidence>
<gene>
    <name evidence="1" type="ORF">ABID43_001192</name>
</gene>
<dbReference type="Proteomes" id="UP001549145">
    <property type="component" value="Unassembled WGS sequence"/>
</dbReference>
<sequence>MPNAQGKPTFGDLLDEIANDIARADLDAQIATAIDRAIRHYQPERFTFNERILTFQTIPGADVYGGGDATEIPALLAIDSVMRIENEQTYPLTRIAETAIERLDDARSASQPCAYSYFDRAIRLWPMPSEAWTIRLAAHVEVPAPTDRDETSPWVDEASDLIAARAKRHLGFNVLRDVAMGKVQEALADEAFRSLRGRANRIASSGQVRAYHL</sequence>
<comment type="caution">
    <text evidence="1">The sequence shown here is derived from an EMBL/GenBank/DDBJ whole genome shotgun (WGS) entry which is preliminary data.</text>
</comment>
<accession>A0ABV2L1F4</accession>
<proteinExistence type="predicted"/>
<keyword evidence="2" id="KW-1185">Reference proteome</keyword>
<organism evidence="1 2">
    <name type="scientific">Methylobacterium goesingense</name>
    <dbReference type="NCBI Taxonomy" id="243690"/>
    <lineage>
        <taxon>Bacteria</taxon>
        <taxon>Pseudomonadati</taxon>
        <taxon>Pseudomonadota</taxon>
        <taxon>Alphaproteobacteria</taxon>
        <taxon>Hyphomicrobiales</taxon>
        <taxon>Methylobacteriaceae</taxon>
        <taxon>Methylobacterium</taxon>
    </lineage>
</organism>
<protein>
    <submittedName>
        <fullName evidence="1">Uncharacterized protein</fullName>
    </submittedName>
</protein>